<dbReference type="RefSeq" id="WP_107783926.1">
    <property type="nucleotide sequence ID" value="NZ_CAJNAP010000002.1"/>
</dbReference>
<dbReference type="OrthoDB" id="8548119at2"/>
<gene>
    <name evidence="1" type="ORF">NMYAN_100020</name>
</gene>
<name>A0A8H8YY23_9PROT</name>
<reference evidence="1" key="1">
    <citation type="submission" date="2021-02" db="EMBL/GenBank/DDBJ databases">
        <authorList>
            <person name="Han P."/>
        </authorList>
    </citation>
    <scope>NUCLEOTIDE SEQUENCE</scope>
    <source>
        <strain evidence="1">Nitrosomonas nitrosa 18-3D</strain>
    </source>
</reference>
<dbReference type="Proteomes" id="UP000601736">
    <property type="component" value="Unassembled WGS sequence"/>
</dbReference>
<accession>A0A8H8YY23</accession>
<protein>
    <submittedName>
        <fullName evidence="1">Uncharacterized protein</fullName>
    </submittedName>
</protein>
<dbReference type="EMBL" id="CAJNAP010000002">
    <property type="protein sequence ID" value="CAE6489413.1"/>
    <property type="molecule type" value="Genomic_DNA"/>
</dbReference>
<sequence>MKKLFLTFSLAMIGSLLAITAHADPMVVFKERAVFLATNNSLTILPDSPSEALTCSYDPATDAFLPGSAASIQVPVPGAMDIKVIGKHAYIATSTPVNDVPTTGYVKYDVSACVPAGPFTPPVAQADLASGELVIPCVLVDGNEYNVIMNRRGNSMNWEVIFAESGCN</sequence>
<evidence type="ECO:0000313" key="2">
    <source>
        <dbReference type="Proteomes" id="UP000601736"/>
    </source>
</evidence>
<proteinExistence type="predicted"/>
<evidence type="ECO:0000313" key="1">
    <source>
        <dbReference type="EMBL" id="CAE6489413.1"/>
    </source>
</evidence>
<dbReference type="AlphaFoldDB" id="A0A8H8YY23"/>
<organism evidence="1 2">
    <name type="scientific">Nitrosomonas nitrosa</name>
    <dbReference type="NCBI Taxonomy" id="52442"/>
    <lineage>
        <taxon>Bacteria</taxon>
        <taxon>Pseudomonadati</taxon>
        <taxon>Pseudomonadota</taxon>
        <taxon>Betaproteobacteria</taxon>
        <taxon>Nitrosomonadales</taxon>
        <taxon>Nitrosomonadaceae</taxon>
        <taxon>Nitrosomonas</taxon>
    </lineage>
</organism>
<comment type="caution">
    <text evidence="1">The sequence shown here is derived from an EMBL/GenBank/DDBJ whole genome shotgun (WGS) entry which is preliminary data.</text>
</comment>